<reference evidence="2 3" key="1">
    <citation type="submission" date="2024-02" db="EMBL/GenBank/DDBJ databases">
        <title>High-quality chromosome-scale genome assembly of Pensacola bahiagrass (Paspalum notatum Flugge var. saurae).</title>
        <authorList>
            <person name="Vega J.M."/>
            <person name="Podio M."/>
            <person name="Orjuela J."/>
            <person name="Siena L.A."/>
            <person name="Pessino S.C."/>
            <person name="Combes M.C."/>
            <person name="Mariac C."/>
            <person name="Albertini E."/>
            <person name="Pupilli F."/>
            <person name="Ortiz J.P.A."/>
            <person name="Leblanc O."/>
        </authorList>
    </citation>
    <scope>NUCLEOTIDE SEQUENCE [LARGE SCALE GENOMIC DNA]</scope>
    <source>
        <strain evidence="2">R1</strain>
        <tissue evidence="2">Leaf</tissue>
    </source>
</reference>
<protein>
    <submittedName>
        <fullName evidence="2">Uncharacterized protein</fullName>
    </submittedName>
</protein>
<feature type="region of interest" description="Disordered" evidence="1">
    <location>
        <begin position="55"/>
        <end position="93"/>
    </location>
</feature>
<organism evidence="2 3">
    <name type="scientific">Paspalum notatum var. saurae</name>
    <dbReference type="NCBI Taxonomy" id="547442"/>
    <lineage>
        <taxon>Eukaryota</taxon>
        <taxon>Viridiplantae</taxon>
        <taxon>Streptophyta</taxon>
        <taxon>Embryophyta</taxon>
        <taxon>Tracheophyta</taxon>
        <taxon>Spermatophyta</taxon>
        <taxon>Magnoliopsida</taxon>
        <taxon>Liliopsida</taxon>
        <taxon>Poales</taxon>
        <taxon>Poaceae</taxon>
        <taxon>PACMAD clade</taxon>
        <taxon>Panicoideae</taxon>
        <taxon>Andropogonodae</taxon>
        <taxon>Paspaleae</taxon>
        <taxon>Paspalinae</taxon>
        <taxon>Paspalum</taxon>
    </lineage>
</organism>
<sequence>MKHPTTTSHVCCTHYVGVIPVVTLRSSTIICTKTPQSAFFGVLSLYWWRASMHSRSPPSAMHRRNLPNREDMTLAQPQRIAMELPRRHPVHKE</sequence>
<gene>
    <name evidence="2" type="ORF">U9M48_040843</name>
</gene>
<evidence type="ECO:0000313" key="3">
    <source>
        <dbReference type="Proteomes" id="UP001341281"/>
    </source>
</evidence>
<name>A0AAQ3XFZ4_PASNO</name>
<keyword evidence="3" id="KW-1185">Reference proteome</keyword>
<dbReference type="EMBL" id="CP144753">
    <property type="protein sequence ID" value="WVZ95037.1"/>
    <property type="molecule type" value="Genomic_DNA"/>
</dbReference>
<dbReference type="Proteomes" id="UP001341281">
    <property type="component" value="Chromosome 09"/>
</dbReference>
<evidence type="ECO:0000313" key="2">
    <source>
        <dbReference type="EMBL" id="WVZ95037.1"/>
    </source>
</evidence>
<dbReference type="AlphaFoldDB" id="A0AAQ3XFZ4"/>
<accession>A0AAQ3XFZ4</accession>
<proteinExistence type="predicted"/>
<evidence type="ECO:0000256" key="1">
    <source>
        <dbReference type="SAM" id="MobiDB-lite"/>
    </source>
</evidence>